<keyword evidence="2" id="KW-1185">Reference proteome</keyword>
<dbReference type="EMBL" id="JAYLLH010000062">
    <property type="protein sequence ID" value="MEC3863431.1"/>
    <property type="molecule type" value="Genomic_DNA"/>
</dbReference>
<comment type="caution">
    <text evidence="1">The sequence shown here is derived from an EMBL/GenBank/DDBJ whole genome shotgun (WGS) entry which is preliminary data.</text>
</comment>
<name>A0ABU6HM80_9RHOB</name>
<accession>A0ABU6HM80</accession>
<dbReference type="RefSeq" id="WP_326299533.1">
    <property type="nucleotide sequence ID" value="NZ_JAYLLH010000062.1"/>
</dbReference>
<dbReference type="Proteomes" id="UP001348149">
    <property type="component" value="Unassembled WGS sequence"/>
</dbReference>
<reference evidence="1 2" key="1">
    <citation type="submission" date="2024-01" db="EMBL/GenBank/DDBJ databases">
        <title>Mesobacterium rodlantinim sp. nov., isolated from shallow sea hydrothermal systems off Kueishantao Island.</title>
        <authorList>
            <person name="Su Z."/>
            <person name="Tang K."/>
        </authorList>
    </citation>
    <scope>NUCLEOTIDE SEQUENCE [LARGE SCALE GENOMIC DNA]</scope>
    <source>
        <strain evidence="1 2">TK19101</strain>
    </source>
</reference>
<proteinExistence type="predicted"/>
<evidence type="ECO:0000313" key="1">
    <source>
        <dbReference type="EMBL" id="MEC3863431.1"/>
    </source>
</evidence>
<gene>
    <name evidence="1" type="ORF">VK792_19295</name>
</gene>
<organism evidence="1 2">
    <name type="scientific">Mesobacterium hydrothermale</name>
    <dbReference type="NCBI Taxonomy" id="3111907"/>
    <lineage>
        <taxon>Bacteria</taxon>
        <taxon>Pseudomonadati</taxon>
        <taxon>Pseudomonadota</taxon>
        <taxon>Alphaproteobacteria</taxon>
        <taxon>Rhodobacterales</taxon>
        <taxon>Roseobacteraceae</taxon>
        <taxon>Mesobacterium</taxon>
    </lineage>
</organism>
<protein>
    <submittedName>
        <fullName evidence="1">Uncharacterized protein</fullName>
    </submittedName>
</protein>
<sequence>MKNRAIEGVGEVPTPNDVIRELWRRVQETKDDKVAFKGMEEILKWQKMRDQGGSGRA</sequence>
<evidence type="ECO:0000313" key="2">
    <source>
        <dbReference type="Proteomes" id="UP001348149"/>
    </source>
</evidence>